<dbReference type="RefSeq" id="WP_179270848.1">
    <property type="nucleotide sequence ID" value="NZ_CP058580.1"/>
</dbReference>
<dbReference type="GO" id="GO:0005524">
    <property type="term" value="F:ATP binding"/>
    <property type="evidence" value="ECO:0007669"/>
    <property type="project" value="UniProtKB-KW"/>
</dbReference>
<evidence type="ECO:0000313" key="8">
    <source>
        <dbReference type="Proteomes" id="UP000509626"/>
    </source>
</evidence>
<dbReference type="InterPro" id="IPR017871">
    <property type="entry name" value="ABC_transporter-like_CS"/>
</dbReference>
<geneLocation type="plasmid" evidence="7 8">
    <name>unnamed1</name>
</geneLocation>
<dbReference type="InterPro" id="IPR013563">
    <property type="entry name" value="Oligopep_ABC_C"/>
</dbReference>
<dbReference type="InterPro" id="IPR027417">
    <property type="entry name" value="P-loop_NTPase"/>
</dbReference>
<dbReference type="GO" id="GO:0016887">
    <property type="term" value="F:ATP hydrolysis activity"/>
    <property type="evidence" value="ECO:0007669"/>
    <property type="project" value="InterPro"/>
</dbReference>
<feature type="region of interest" description="Disordered" evidence="5">
    <location>
        <begin position="328"/>
        <end position="350"/>
    </location>
</feature>
<name>A0A7D5LD99_9EURY</name>
<evidence type="ECO:0000259" key="6">
    <source>
        <dbReference type="PROSITE" id="PS50893"/>
    </source>
</evidence>
<dbReference type="KEGG" id="halu:HUG12_21015"/>
<dbReference type="Gene3D" id="3.40.50.300">
    <property type="entry name" value="P-loop containing nucleotide triphosphate hydrolases"/>
    <property type="match status" value="1"/>
</dbReference>
<dbReference type="NCBIfam" id="TIGR01727">
    <property type="entry name" value="oligo_HPY"/>
    <property type="match status" value="1"/>
</dbReference>
<protein>
    <submittedName>
        <fullName evidence="7">ABC transporter ATP-binding protein</fullName>
    </submittedName>
</protein>
<dbReference type="OrthoDB" id="18209at2157"/>
<reference evidence="7 8" key="1">
    <citation type="submission" date="2020-06" db="EMBL/GenBank/DDBJ databases">
        <title>NJ-3-1, isolated from saline soil.</title>
        <authorList>
            <person name="Cui H.L."/>
            <person name="Shi X."/>
        </authorList>
    </citation>
    <scope>NUCLEOTIDE SEQUENCE [LARGE SCALE GENOMIC DNA]</scope>
    <source>
        <strain evidence="7 8">NJ-3-1</strain>
        <plasmid evidence="7 8">unnamed1</plasmid>
    </source>
</reference>
<dbReference type="SMART" id="SM00382">
    <property type="entry name" value="AAA"/>
    <property type="match status" value="1"/>
</dbReference>
<feature type="region of interest" description="Disordered" evidence="5">
    <location>
        <begin position="399"/>
        <end position="424"/>
    </location>
</feature>
<dbReference type="Proteomes" id="UP000509626">
    <property type="component" value="Plasmid unnamed1"/>
</dbReference>
<sequence length="443" mass="46804">MSDPLLAVDGLEKHYPVTEGLLNRRTGAVRAVDGVSFEVREGEVFGLLGESGCGKSTAARSLLRLEEPTGGTVRFGGEDVTGYDAGELRAFRRRAQLVLQNPADSFDPRMTVRESVAEPLRVHGVRDGDVRASVVTDLLDRVGLAPGHADRYPHELSGGQKQRAAIARALVLNPDLVVADEPVSALDVSIQAQVLELLGALRREFGLSVLLISHDMNVIRELCDRVGVMYAGELVEVGPTGTTFADPDHPYTRAMVEAVPSVGGSRAGDREGLAGEVPDPADPPSGCRFHPRCPSVVPPDDLSVERGAYRRLFRLALDVADGTVDLDAPRERAGEAPAGAGRDTSDADLPADGADLRALVREAYDVPVSVEDGTVPSAAAALVDAAAAIARGDRDPGLPSAAEPLWSPCATERPGTVGTGDDRRVTCHLHDDAVEAVPEAARR</sequence>
<keyword evidence="3" id="KW-0547">Nucleotide-binding</keyword>
<dbReference type="FunFam" id="3.40.50.300:FF:000016">
    <property type="entry name" value="Oligopeptide ABC transporter ATP-binding component"/>
    <property type="match status" value="1"/>
</dbReference>
<comment type="similarity">
    <text evidence="1">Belongs to the ABC transporter superfamily.</text>
</comment>
<keyword evidence="8" id="KW-1185">Reference proteome</keyword>
<dbReference type="PANTHER" id="PTHR43776">
    <property type="entry name" value="TRANSPORT ATP-BINDING PROTEIN"/>
    <property type="match status" value="1"/>
</dbReference>
<dbReference type="PANTHER" id="PTHR43776:SF7">
    <property type="entry name" value="D,D-DIPEPTIDE TRANSPORT ATP-BINDING PROTEIN DDPF-RELATED"/>
    <property type="match status" value="1"/>
</dbReference>
<evidence type="ECO:0000256" key="2">
    <source>
        <dbReference type="ARBA" id="ARBA00022448"/>
    </source>
</evidence>
<dbReference type="InterPro" id="IPR050319">
    <property type="entry name" value="ABC_transp_ATP-bind"/>
</dbReference>
<proteinExistence type="inferred from homology"/>
<dbReference type="Pfam" id="PF08352">
    <property type="entry name" value="oligo_HPY"/>
    <property type="match status" value="1"/>
</dbReference>
<feature type="domain" description="ABC transporter" evidence="6">
    <location>
        <begin position="6"/>
        <end position="256"/>
    </location>
</feature>
<dbReference type="AlphaFoldDB" id="A0A7D5LD99"/>
<dbReference type="SUPFAM" id="SSF52540">
    <property type="entry name" value="P-loop containing nucleoside triphosphate hydrolases"/>
    <property type="match status" value="1"/>
</dbReference>
<dbReference type="InterPro" id="IPR003593">
    <property type="entry name" value="AAA+_ATPase"/>
</dbReference>
<evidence type="ECO:0000256" key="4">
    <source>
        <dbReference type="ARBA" id="ARBA00022840"/>
    </source>
</evidence>
<organism evidence="7 8">
    <name type="scientific">Halorarum salinum</name>
    <dbReference type="NCBI Taxonomy" id="2743089"/>
    <lineage>
        <taxon>Archaea</taxon>
        <taxon>Methanobacteriati</taxon>
        <taxon>Methanobacteriota</taxon>
        <taxon>Stenosarchaea group</taxon>
        <taxon>Halobacteria</taxon>
        <taxon>Halobacteriales</taxon>
        <taxon>Haloferacaceae</taxon>
        <taxon>Halorarum</taxon>
    </lineage>
</organism>
<keyword evidence="2" id="KW-0813">Transport</keyword>
<dbReference type="GO" id="GO:0015833">
    <property type="term" value="P:peptide transport"/>
    <property type="evidence" value="ECO:0007669"/>
    <property type="project" value="InterPro"/>
</dbReference>
<dbReference type="PROSITE" id="PS00211">
    <property type="entry name" value="ABC_TRANSPORTER_1"/>
    <property type="match status" value="1"/>
</dbReference>
<dbReference type="EMBL" id="CP058580">
    <property type="protein sequence ID" value="QLG64266.1"/>
    <property type="molecule type" value="Genomic_DNA"/>
</dbReference>
<dbReference type="Pfam" id="PF00005">
    <property type="entry name" value="ABC_tran"/>
    <property type="match status" value="1"/>
</dbReference>
<dbReference type="GeneID" id="56039996"/>
<keyword evidence="4 7" id="KW-0067">ATP-binding</keyword>
<evidence type="ECO:0000256" key="5">
    <source>
        <dbReference type="SAM" id="MobiDB-lite"/>
    </source>
</evidence>
<dbReference type="InterPro" id="IPR003439">
    <property type="entry name" value="ABC_transporter-like_ATP-bd"/>
</dbReference>
<dbReference type="GO" id="GO:0055085">
    <property type="term" value="P:transmembrane transport"/>
    <property type="evidence" value="ECO:0007669"/>
    <property type="project" value="UniProtKB-ARBA"/>
</dbReference>
<gene>
    <name evidence="7" type="ORF">HUG12_21015</name>
</gene>
<evidence type="ECO:0000313" key="7">
    <source>
        <dbReference type="EMBL" id="QLG64266.1"/>
    </source>
</evidence>
<evidence type="ECO:0000256" key="3">
    <source>
        <dbReference type="ARBA" id="ARBA00022741"/>
    </source>
</evidence>
<dbReference type="PROSITE" id="PS50893">
    <property type="entry name" value="ABC_TRANSPORTER_2"/>
    <property type="match status" value="1"/>
</dbReference>
<evidence type="ECO:0000256" key="1">
    <source>
        <dbReference type="ARBA" id="ARBA00005417"/>
    </source>
</evidence>
<keyword evidence="7" id="KW-0614">Plasmid</keyword>
<accession>A0A7D5LD99</accession>
<dbReference type="CDD" id="cd03257">
    <property type="entry name" value="ABC_NikE_OppD_transporters"/>
    <property type="match status" value="1"/>
</dbReference>